<dbReference type="RefSeq" id="XP_014519523.1">
    <property type="nucleotide sequence ID" value="XM_014664037.2"/>
</dbReference>
<proteinExistence type="predicted"/>
<dbReference type="GeneID" id="106776556"/>
<dbReference type="AlphaFoldDB" id="A0A1S3VMC0"/>
<protein>
    <submittedName>
        <fullName evidence="2">Uncharacterized protein LOC106776556</fullName>
    </submittedName>
</protein>
<dbReference type="Proteomes" id="UP000087766">
    <property type="component" value="Chromosome 11"/>
</dbReference>
<organism evidence="1 2">
    <name type="scientific">Vigna radiata var. radiata</name>
    <name type="common">Mung bean</name>
    <name type="synonym">Phaseolus aureus</name>
    <dbReference type="NCBI Taxonomy" id="3916"/>
    <lineage>
        <taxon>Eukaryota</taxon>
        <taxon>Viridiplantae</taxon>
        <taxon>Streptophyta</taxon>
        <taxon>Embryophyta</taxon>
        <taxon>Tracheophyta</taxon>
        <taxon>Spermatophyta</taxon>
        <taxon>Magnoliopsida</taxon>
        <taxon>eudicotyledons</taxon>
        <taxon>Gunneridae</taxon>
        <taxon>Pentapetalae</taxon>
        <taxon>rosids</taxon>
        <taxon>fabids</taxon>
        <taxon>Fabales</taxon>
        <taxon>Fabaceae</taxon>
        <taxon>Papilionoideae</taxon>
        <taxon>50 kb inversion clade</taxon>
        <taxon>NPAAA clade</taxon>
        <taxon>indigoferoid/millettioid clade</taxon>
        <taxon>Phaseoleae</taxon>
        <taxon>Vigna</taxon>
    </lineage>
</organism>
<reference evidence="2" key="2">
    <citation type="submission" date="2025-08" db="UniProtKB">
        <authorList>
            <consortium name="RefSeq"/>
        </authorList>
    </citation>
    <scope>IDENTIFICATION</scope>
    <source>
        <tissue evidence="2">Leaf</tissue>
    </source>
</reference>
<gene>
    <name evidence="2" type="primary">LOC106776556</name>
</gene>
<keyword evidence="1" id="KW-1185">Reference proteome</keyword>
<name>A0A1S3VMC0_VIGRR</name>
<reference evidence="1" key="1">
    <citation type="journal article" date="2014" name="Nat. Commun.">
        <title>Genome sequence of mungbean and insights into evolution within Vigna species.</title>
        <authorList>
            <person name="Kang Y.J."/>
            <person name="Kim S.K."/>
            <person name="Kim M.Y."/>
            <person name="Lestari P."/>
            <person name="Kim K.H."/>
            <person name="Ha B.K."/>
            <person name="Jun T.H."/>
            <person name="Hwang W.J."/>
            <person name="Lee T."/>
            <person name="Lee J."/>
            <person name="Shim S."/>
            <person name="Yoon M.Y."/>
            <person name="Jang Y.E."/>
            <person name="Han K.S."/>
            <person name="Taeprayoon P."/>
            <person name="Yoon N."/>
            <person name="Somta P."/>
            <person name="Tanya P."/>
            <person name="Kim K.S."/>
            <person name="Gwag J.G."/>
            <person name="Moon J.K."/>
            <person name="Lee Y.H."/>
            <person name="Park B.S."/>
            <person name="Bombarely A."/>
            <person name="Doyle J.J."/>
            <person name="Jackson S.A."/>
            <person name="Schafleitner R."/>
            <person name="Srinives P."/>
            <person name="Varshney R.K."/>
            <person name="Lee S.H."/>
        </authorList>
    </citation>
    <scope>NUCLEOTIDE SEQUENCE [LARGE SCALE GENOMIC DNA]</scope>
    <source>
        <strain evidence="1">cv. VC1973A</strain>
    </source>
</reference>
<accession>A0A1S3VMC0</accession>
<sequence length="144" mass="15529">MFRYWAEIHVTYPIFSTPPPVRLLSRAPLLQTPGGYLLKALRCLSQFGYPIGLSAGGTRKGRISTARIPASWIPATRIPASRISPTAWLSSAALPRPGLSSAALRSSIRSASAPAATKFTELWLLGRLFGCSLLLLPIGCVLLR</sequence>
<dbReference type="KEGG" id="vra:106776556"/>
<evidence type="ECO:0000313" key="2">
    <source>
        <dbReference type="RefSeq" id="XP_014519523.1"/>
    </source>
</evidence>
<evidence type="ECO:0000313" key="1">
    <source>
        <dbReference type="Proteomes" id="UP000087766"/>
    </source>
</evidence>